<dbReference type="GO" id="GO:0072380">
    <property type="term" value="C:TRC complex"/>
    <property type="evidence" value="ECO:0007669"/>
    <property type="project" value="TreeGrafter"/>
</dbReference>
<sequence length="534" mass="60072">MPREQPIDIEGAERLKTQGNELYGRKDYNGAHRKYTEAIKKNPKNPVLYANRAATLLALKRNIDAAFDCEKAVELDPTYIKAWGRLGAASHALAAWDKSLYAWQKALDHLPKQNLSPEQQKMKAQFEEGLTNAKVARKNIETSVTAISAAGMQSGKMPWQRAAALKSQKQAVQAPSCTFVVDYAYEDFKNGMEGMAQTKVLSTAPDGKELLYGRTNVIECLANAILTDPRVFTTSSPDFPDNVLRQCMFENETLQGWVNSGGPAIVKKEAPGRLRSEGWDKVRMSLSVTVRIWIFNGFFRSQLLGHHDFAYEMYTNALDILAWGRKLWPNVPREVRGTIFENSFIRGVMKLQLNAMHGSVARNEGRYTHQDLVNLAADIIISAASEYPIAAAMSVIGWCHLQKATHSPEDRTTDFKEAAKYYLDAANALPEDEEQHSLFLQKHLECLCFLKRPLRDTLPLCQRIRKALDQALDIWSMPPFGAVLEVTLDQVRAFEDKYNQQIADGKCTLDSVGELPEIKQPPREPRASVRLRDA</sequence>
<keyword evidence="1" id="KW-0677">Repeat</keyword>
<evidence type="ECO:0000256" key="3">
    <source>
        <dbReference type="PROSITE-ProRule" id="PRU00339"/>
    </source>
</evidence>
<evidence type="ECO:0000256" key="1">
    <source>
        <dbReference type="ARBA" id="ARBA00022737"/>
    </source>
</evidence>
<reference evidence="5" key="1">
    <citation type="submission" date="2022-06" db="EMBL/GenBank/DDBJ databases">
        <title>Genome Sequence of Candolleomyces eurysporus.</title>
        <authorList>
            <person name="Buettner E."/>
        </authorList>
    </citation>
    <scope>NUCLEOTIDE SEQUENCE</scope>
    <source>
        <strain evidence="5">VTCC 930004</strain>
    </source>
</reference>
<dbReference type="EMBL" id="JANBPK010000471">
    <property type="protein sequence ID" value="KAJ2935561.1"/>
    <property type="molecule type" value="Genomic_DNA"/>
</dbReference>
<dbReference type="Gene3D" id="1.25.40.10">
    <property type="entry name" value="Tetratricopeptide repeat domain"/>
    <property type="match status" value="1"/>
</dbReference>
<feature type="non-terminal residue" evidence="5">
    <location>
        <position position="534"/>
    </location>
</feature>
<dbReference type="InterPro" id="IPR047150">
    <property type="entry name" value="SGT"/>
</dbReference>
<comment type="caution">
    <text evidence="5">The sequence shown here is derived from an EMBL/GenBank/DDBJ whole genome shotgun (WGS) entry which is preliminary data.</text>
</comment>
<feature type="compositionally biased region" description="Basic and acidic residues" evidence="4">
    <location>
        <begin position="516"/>
        <end position="534"/>
    </location>
</feature>
<dbReference type="GO" id="GO:0006620">
    <property type="term" value="P:post-translational protein targeting to endoplasmic reticulum membrane"/>
    <property type="evidence" value="ECO:0007669"/>
    <property type="project" value="TreeGrafter"/>
</dbReference>
<gene>
    <name evidence="5" type="ORF">H1R20_g1533</name>
</gene>
<protein>
    <recommendedName>
        <fullName evidence="7">TPR-like protein</fullName>
    </recommendedName>
</protein>
<dbReference type="Proteomes" id="UP001140091">
    <property type="component" value="Unassembled WGS sequence"/>
</dbReference>
<proteinExistence type="predicted"/>
<keyword evidence="6" id="KW-1185">Reference proteome</keyword>
<dbReference type="Pfam" id="PF13431">
    <property type="entry name" value="TPR_17"/>
    <property type="match status" value="1"/>
</dbReference>
<evidence type="ECO:0000256" key="2">
    <source>
        <dbReference type="ARBA" id="ARBA00022803"/>
    </source>
</evidence>
<feature type="repeat" description="TPR" evidence="3">
    <location>
        <begin position="12"/>
        <end position="45"/>
    </location>
</feature>
<dbReference type="OrthoDB" id="2423701at2759"/>
<feature type="region of interest" description="Disordered" evidence="4">
    <location>
        <begin position="513"/>
        <end position="534"/>
    </location>
</feature>
<dbReference type="PANTHER" id="PTHR45831:SF5">
    <property type="entry name" value="STI1 DOMAIN-CONTAINING PROTEIN"/>
    <property type="match status" value="1"/>
</dbReference>
<keyword evidence="2 3" id="KW-0802">TPR repeat</keyword>
<dbReference type="GO" id="GO:0016020">
    <property type="term" value="C:membrane"/>
    <property type="evidence" value="ECO:0007669"/>
    <property type="project" value="TreeGrafter"/>
</dbReference>
<dbReference type="GO" id="GO:0060090">
    <property type="term" value="F:molecular adaptor activity"/>
    <property type="evidence" value="ECO:0007669"/>
    <property type="project" value="TreeGrafter"/>
</dbReference>
<evidence type="ECO:0008006" key="7">
    <source>
        <dbReference type="Google" id="ProtNLM"/>
    </source>
</evidence>
<dbReference type="PANTHER" id="PTHR45831">
    <property type="entry name" value="LD24721P"/>
    <property type="match status" value="1"/>
</dbReference>
<dbReference type="AlphaFoldDB" id="A0A9W8JGX1"/>
<evidence type="ECO:0000313" key="5">
    <source>
        <dbReference type="EMBL" id="KAJ2935561.1"/>
    </source>
</evidence>
<evidence type="ECO:0000256" key="4">
    <source>
        <dbReference type="SAM" id="MobiDB-lite"/>
    </source>
</evidence>
<dbReference type="SMART" id="SM00028">
    <property type="entry name" value="TPR"/>
    <property type="match status" value="3"/>
</dbReference>
<accession>A0A9W8JGX1</accession>
<name>A0A9W8JGX1_9AGAR</name>
<dbReference type="InterPro" id="IPR011990">
    <property type="entry name" value="TPR-like_helical_dom_sf"/>
</dbReference>
<dbReference type="PROSITE" id="PS50005">
    <property type="entry name" value="TPR"/>
    <property type="match status" value="1"/>
</dbReference>
<dbReference type="SUPFAM" id="SSF48452">
    <property type="entry name" value="TPR-like"/>
    <property type="match status" value="1"/>
</dbReference>
<organism evidence="5 6">
    <name type="scientific">Candolleomyces eurysporus</name>
    <dbReference type="NCBI Taxonomy" id="2828524"/>
    <lineage>
        <taxon>Eukaryota</taxon>
        <taxon>Fungi</taxon>
        <taxon>Dikarya</taxon>
        <taxon>Basidiomycota</taxon>
        <taxon>Agaricomycotina</taxon>
        <taxon>Agaricomycetes</taxon>
        <taxon>Agaricomycetidae</taxon>
        <taxon>Agaricales</taxon>
        <taxon>Agaricineae</taxon>
        <taxon>Psathyrellaceae</taxon>
        <taxon>Candolleomyces</taxon>
    </lineage>
</organism>
<evidence type="ECO:0000313" key="6">
    <source>
        <dbReference type="Proteomes" id="UP001140091"/>
    </source>
</evidence>
<dbReference type="InterPro" id="IPR019734">
    <property type="entry name" value="TPR_rpt"/>
</dbReference>